<organism evidence="9 10">
    <name type="scientific">Desulfitobacterium dichloroeliminans (strain LMG P-21439 / DCA1)</name>
    <dbReference type="NCBI Taxonomy" id="871963"/>
    <lineage>
        <taxon>Bacteria</taxon>
        <taxon>Bacillati</taxon>
        <taxon>Bacillota</taxon>
        <taxon>Clostridia</taxon>
        <taxon>Eubacteriales</taxon>
        <taxon>Desulfitobacteriaceae</taxon>
        <taxon>Desulfitobacterium</taxon>
    </lineage>
</organism>
<dbReference type="Proteomes" id="UP000010797">
    <property type="component" value="Chromosome"/>
</dbReference>
<name>L0F4E1_DESDL</name>
<evidence type="ECO:0000256" key="5">
    <source>
        <dbReference type="ARBA" id="ARBA00022989"/>
    </source>
</evidence>
<dbReference type="PANTHER" id="PTHR30151:SF0">
    <property type="entry name" value="ABC TRANSPORTER PERMEASE PROTEIN MJ0413-RELATED"/>
    <property type="match status" value="1"/>
</dbReference>
<dbReference type="OrthoDB" id="9804353at2"/>
<feature type="transmembrane region" description="Helical" evidence="7">
    <location>
        <begin position="24"/>
        <end position="46"/>
    </location>
</feature>
<keyword evidence="3" id="KW-1003">Cell membrane</keyword>
<feature type="transmembrane region" description="Helical" evidence="7">
    <location>
        <begin position="238"/>
        <end position="261"/>
    </location>
</feature>
<accession>L0F4E1</accession>
<dbReference type="STRING" id="871963.Desdi_0264"/>
<protein>
    <submittedName>
        <fullName evidence="9">ABC-type nitrate/sulfonate/bicarbonate transport system, permease component</fullName>
    </submittedName>
</protein>
<dbReference type="EMBL" id="CP003344">
    <property type="protein sequence ID" value="AGA67813.1"/>
    <property type="molecule type" value="Genomic_DNA"/>
</dbReference>
<dbReference type="RefSeq" id="WP_015260820.1">
    <property type="nucleotide sequence ID" value="NC_019903.1"/>
</dbReference>
<evidence type="ECO:0000256" key="3">
    <source>
        <dbReference type="ARBA" id="ARBA00022475"/>
    </source>
</evidence>
<evidence type="ECO:0000256" key="7">
    <source>
        <dbReference type="RuleBase" id="RU363032"/>
    </source>
</evidence>
<evidence type="ECO:0000313" key="9">
    <source>
        <dbReference type="EMBL" id="AGA67813.1"/>
    </source>
</evidence>
<evidence type="ECO:0000256" key="4">
    <source>
        <dbReference type="ARBA" id="ARBA00022692"/>
    </source>
</evidence>
<comment type="similarity">
    <text evidence="7">Belongs to the binding-protein-dependent transport system permease family.</text>
</comment>
<dbReference type="PROSITE" id="PS50928">
    <property type="entry name" value="ABC_TM1"/>
    <property type="match status" value="1"/>
</dbReference>
<feature type="transmembrane region" description="Helical" evidence="7">
    <location>
        <begin position="85"/>
        <end position="105"/>
    </location>
</feature>
<dbReference type="Pfam" id="PF00528">
    <property type="entry name" value="BPD_transp_1"/>
    <property type="match status" value="1"/>
</dbReference>
<dbReference type="GO" id="GO:0005886">
    <property type="term" value="C:plasma membrane"/>
    <property type="evidence" value="ECO:0007669"/>
    <property type="project" value="UniProtKB-SubCell"/>
</dbReference>
<keyword evidence="2 7" id="KW-0813">Transport</keyword>
<comment type="subcellular location">
    <subcellularLocation>
        <location evidence="1 7">Cell membrane</location>
        <topology evidence="1 7">Multi-pass membrane protein</topology>
    </subcellularLocation>
</comment>
<dbReference type="CDD" id="cd06261">
    <property type="entry name" value="TM_PBP2"/>
    <property type="match status" value="1"/>
</dbReference>
<dbReference type="Gene3D" id="1.10.3720.10">
    <property type="entry name" value="MetI-like"/>
    <property type="match status" value="1"/>
</dbReference>
<evidence type="ECO:0000313" key="10">
    <source>
        <dbReference type="Proteomes" id="UP000010797"/>
    </source>
</evidence>
<dbReference type="PANTHER" id="PTHR30151">
    <property type="entry name" value="ALKANE SULFONATE ABC TRANSPORTER-RELATED, MEMBRANE SUBUNIT"/>
    <property type="match status" value="1"/>
</dbReference>
<dbReference type="KEGG" id="ddl:Desdi_0264"/>
<dbReference type="SUPFAM" id="SSF161098">
    <property type="entry name" value="MetI-like"/>
    <property type="match status" value="1"/>
</dbReference>
<keyword evidence="4 7" id="KW-0812">Transmembrane</keyword>
<evidence type="ECO:0000256" key="6">
    <source>
        <dbReference type="ARBA" id="ARBA00023136"/>
    </source>
</evidence>
<sequence length="274" mass="30307">MDGTKTTTATSWQNRLGNPLKNKWVLYIISIVGFLLIWDLAAVTHITGKFLPRPIEVFIRLQDMLVNPLAGKTLLEHLWFSLRRVLIGFGIAVMIGVPIGVGMSINKYINAIVKPIFDLFKPMPPIAWISLAILWFGINETSKIFIIVIGAIVPCIINSYNGIRLVDESLYDAIRILGANKYQEIIEVTFPAAFPAIFAGIQISLSMAWTTVLAAELVGAREGMGFIIMTGMNLGRPAMIIGGMLVIALTAWVLSALVGYLERKICPWKIDLNH</sequence>
<feature type="transmembrane region" description="Helical" evidence="7">
    <location>
        <begin position="144"/>
        <end position="163"/>
    </location>
</feature>
<keyword evidence="10" id="KW-1185">Reference proteome</keyword>
<dbReference type="eggNOG" id="COG0600">
    <property type="taxonomic scope" value="Bacteria"/>
</dbReference>
<dbReference type="GO" id="GO:0055085">
    <property type="term" value="P:transmembrane transport"/>
    <property type="evidence" value="ECO:0007669"/>
    <property type="project" value="InterPro"/>
</dbReference>
<dbReference type="HOGENOM" id="CLU_046113_1_1_9"/>
<dbReference type="InterPro" id="IPR035906">
    <property type="entry name" value="MetI-like_sf"/>
</dbReference>
<feature type="transmembrane region" description="Helical" evidence="7">
    <location>
        <begin position="117"/>
        <end position="138"/>
    </location>
</feature>
<dbReference type="InterPro" id="IPR000515">
    <property type="entry name" value="MetI-like"/>
</dbReference>
<keyword evidence="6 7" id="KW-0472">Membrane</keyword>
<proteinExistence type="inferred from homology"/>
<dbReference type="AlphaFoldDB" id="L0F4E1"/>
<reference evidence="10" key="1">
    <citation type="submission" date="2012-02" db="EMBL/GenBank/DDBJ databases">
        <title>Complete sequence of Desulfitobacterium dichloroeliminans LMG P-21439.</title>
        <authorList>
            <person name="Lucas S."/>
            <person name="Han J."/>
            <person name="Lapidus A."/>
            <person name="Cheng J.-F."/>
            <person name="Goodwin L."/>
            <person name="Pitluck S."/>
            <person name="Peters L."/>
            <person name="Ovchinnikova G."/>
            <person name="Teshima H."/>
            <person name="Detter J.C."/>
            <person name="Han C."/>
            <person name="Tapia R."/>
            <person name="Land M."/>
            <person name="Hauser L."/>
            <person name="Kyrpides N."/>
            <person name="Ivanova N."/>
            <person name="Pagani I."/>
            <person name="Kruse T."/>
            <person name="de Vos W.M."/>
            <person name="Boon N."/>
            <person name="Smidt H."/>
            <person name="Woyke T."/>
        </authorList>
    </citation>
    <scope>NUCLEOTIDE SEQUENCE [LARGE SCALE GENOMIC DNA]</scope>
    <source>
        <strain evidence="10">LMG P-21439 / DCA1</strain>
    </source>
</reference>
<gene>
    <name evidence="9" type="ordered locus">Desdi_0264</name>
</gene>
<evidence type="ECO:0000259" key="8">
    <source>
        <dbReference type="PROSITE" id="PS50928"/>
    </source>
</evidence>
<evidence type="ECO:0000256" key="1">
    <source>
        <dbReference type="ARBA" id="ARBA00004651"/>
    </source>
</evidence>
<feature type="transmembrane region" description="Helical" evidence="7">
    <location>
        <begin position="184"/>
        <end position="205"/>
    </location>
</feature>
<evidence type="ECO:0000256" key="2">
    <source>
        <dbReference type="ARBA" id="ARBA00022448"/>
    </source>
</evidence>
<feature type="domain" description="ABC transmembrane type-1" evidence="8">
    <location>
        <begin position="78"/>
        <end position="258"/>
    </location>
</feature>
<keyword evidence="5 7" id="KW-1133">Transmembrane helix</keyword>